<dbReference type="SMART" id="SM00856">
    <property type="entry name" value="PMEI"/>
    <property type="match status" value="1"/>
</dbReference>
<dbReference type="Gramene" id="mRNA:MD17G0241900">
    <property type="protein sequence ID" value="CDS:MD17G0241900.1"/>
    <property type="gene ID" value="MD17G0241900"/>
</dbReference>
<proteinExistence type="inferred from homology"/>
<evidence type="ECO:0000256" key="3">
    <source>
        <dbReference type="ARBA" id="ARBA00006027"/>
    </source>
</evidence>
<reference evidence="12 13" key="1">
    <citation type="submission" date="2018-10" db="EMBL/GenBank/DDBJ databases">
        <title>A high-quality apple genome assembly.</title>
        <authorList>
            <person name="Hu J."/>
        </authorList>
    </citation>
    <scope>NUCLEOTIDE SEQUENCE [LARGE SCALE GENOMIC DNA]</scope>
    <source>
        <strain evidence="13">cv. HFTH1</strain>
        <tissue evidence="12">Young leaf</tissue>
    </source>
</reference>
<gene>
    <name evidence="12" type="ORF">DVH24_030674</name>
</gene>
<dbReference type="GO" id="GO:0004857">
    <property type="term" value="F:enzyme inhibitor activity"/>
    <property type="evidence" value="ECO:0007669"/>
    <property type="project" value="InterPro"/>
</dbReference>
<dbReference type="InterPro" id="IPR012334">
    <property type="entry name" value="Pectin_lyas_fold"/>
</dbReference>
<keyword evidence="9" id="KW-0063">Aspartyl esterase</keyword>
<evidence type="ECO:0000256" key="5">
    <source>
        <dbReference type="ARBA" id="ARBA00013229"/>
    </source>
</evidence>
<dbReference type="SUPFAM" id="SSF51126">
    <property type="entry name" value="Pectin lyase-like"/>
    <property type="match status" value="1"/>
</dbReference>
<feature type="domain" description="Pectinesterase inhibitor" evidence="11">
    <location>
        <begin position="42"/>
        <end position="196"/>
    </location>
</feature>
<dbReference type="Gene3D" id="2.160.20.10">
    <property type="entry name" value="Single-stranded right-handed beta-helix, Pectin lyase-like"/>
    <property type="match status" value="1"/>
</dbReference>
<comment type="caution">
    <text evidence="12">The sequence shown here is derived from an EMBL/GenBank/DDBJ whole genome shotgun (WGS) entry which is preliminary data.</text>
</comment>
<dbReference type="InterPro" id="IPR011050">
    <property type="entry name" value="Pectin_lyase_fold/virulence"/>
</dbReference>
<dbReference type="PANTHER" id="PTHR31707">
    <property type="entry name" value="PECTINESTERASE"/>
    <property type="match status" value="1"/>
</dbReference>
<comment type="similarity">
    <text evidence="3">In the N-terminal section; belongs to the PMEI family.</text>
</comment>
<evidence type="ECO:0000259" key="11">
    <source>
        <dbReference type="SMART" id="SM00856"/>
    </source>
</evidence>
<dbReference type="InterPro" id="IPR006501">
    <property type="entry name" value="Pectinesterase_inhib_dom"/>
</dbReference>
<dbReference type="UniPathway" id="UPA00545">
    <property type="reaction ID" value="UER00823"/>
</dbReference>
<dbReference type="Pfam" id="PF01095">
    <property type="entry name" value="Pectinesterase"/>
    <property type="match status" value="1"/>
</dbReference>
<dbReference type="GO" id="GO:0045490">
    <property type="term" value="P:pectin catabolic process"/>
    <property type="evidence" value="ECO:0007669"/>
    <property type="project" value="UniProtKB-UniPathway"/>
</dbReference>
<accession>A0A498HGT9</accession>
<evidence type="ECO:0000313" key="12">
    <source>
        <dbReference type="EMBL" id="RXH68341.1"/>
    </source>
</evidence>
<protein>
    <recommendedName>
        <fullName evidence="5">pectinesterase</fullName>
        <ecNumber evidence="5">3.1.1.11</ecNumber>
    </recommendedName>
</protein>
<keyword evidence="10" id="KW-0961">Cell wall biogenesis/degradation</keyword>
<name>A0A498HGT9_MALDO</name>
<sequence length="580" mass="63561">MALNKKVVVSGISLILVVGAVIGAVVAVVHYQKKPGSESLTAQQKMVTQICNFTDYQQECQKSLGPVSQNNNAEFKDYVKAALMSISEEANKALNTSGSLLVDAKNGTSAKRTLEECKNMLKEAVAEVQAVSSYVGDADMHTMEDRVMELKAWIGSVISYSTTCLDIIGENDHNLYEALKDPIGNASASTDNALAIVGEISNVLGMFGVKVKDKALNGGGTQRRLLQNELSSDGIPTWFSASDRKLMGLQDNGRLRPHIVVAKDGSGQYKSINDALKAYPYGQRGRYIIYVKAGVYNEYVYVDKKMINVYMYGDGPRSTVVTGSKSEAGTGDKISTSGTFQVFGPGFIGRSMGIINTAGPEARPAVALRTVGDQIAFFNCRISGYQDTLYMQSGRQFFRNCVISGHVDYIFGDARAYIQNSLIIVRKSTNPQQNQAFITAPGRQFKHEIGAIIIHNCRIVPEQKLVPTRFEVRTYLGRPWKPYSRAVFMESTLADFIRPEGYSAWDGKAGNTQHAFFGEFKNRGPGANLAKRARWSGDGFYGEMNRATAVQFTAQPALLADRWLKFANIPYLPGFISADA</sequence>
<evidence type="ECO:0000256" key="6">
    <source>
        <dbReference type="ARBA" id="ARBA00022512"/>
    </source>
</evidence>
<dbReference type="Pfam" id="PF04043">
    <property type="entry name" value="PMEI"/>
    <property type="match status" value="1"/>
</dbReference>
<dbReference type="Proteomes" id="UP000290289">
    <property type="component" value="Chromosome 17"/>
</dbReference>
<dbReference type="GO" id="GO:0030599">
    <property type="term" value="F:pectinesterase activity"/>
    <property type="evidence" value="ECO:0007669"/>
    <property type="project" value="UniProtKB-EC"/>
</dbReference>
<dbReference type="InterPro" id="IPR000070">
    <property type="entry name" value="Pectinesterase_cat"/>
</dbReference>
<dbReference type="CDD" id="cd15798">
    <property type="entry name" value="PMEI-like_3"/>
    <property type="match status" value="1"/>
</dbReference>
<keyword evidence="8" id="KW-0378">Hydrolase</keyword>
<comment type="similarity">
    <text evidence="4">In the C-terminal section; belongs to the pectinesterase family.</text>
</comment>
<keyword evidence="6" id="KW-0134">Cell wall</keyword>
<dbReference type="NCBIfam" id="TIGR01614">
    <property type="entry name" value="PME_inhib"/>
    <property type="match status" value="1"/>
</dbReference>
<dbReference type="OrthoDB" id="2019149at2759"/>
<dbReference type="EC" id="3.1.1.11" evidence="5"/>
<dbReference type="AlphaFoldDB" id="A0A498HGT9"/>
<evidence type="ECO:0000256" key="1">
    <source>
        <dbReference type="ARBA" id="ARBA00004191"/>
    </source>
</evidence>
<evidence type="ECO:0000313" key="13">
    <source>
        <dbReference type="Proteomes" id="UP000290289"/>
    </source>
</evidence>
<evidence type="ECO:0000256" key="7">
    <source>
        <dbReference type="ARBA" id="ARBA00022525"/>
    </source>
</evidence>
<dbReference type="GO" id="GO:0042545">
    <property type="term" value="P:cell wall modification"/>
    <property type="evidence" value="ECO:0007669"/>
    <property type="project" value="InterPro"/>
</dbReference>
<dbReference type="Gene3D" id="1.20.140.40">
    <property type="entry name" value="Invertase/pectin methylesterase inhibitor family protein"/>
    <property type="match status" value="1"/>
</dbReference>
<dbReference type="SMR" id="A0A498HGT9"/>
<keyword evidence="13" id="KW-1185">Reference proteome</keyword>
<evidence type="ECO:0000256" key="10">
    <source>
        <dbReference type="ARBA" id="ARBA00023316"/>
    </source>
</evidence>
<dbReference type="EMBL" id="RDQH01000343">
    <property type="protein sequence ID" value="RXH68341.1"/>
    <property type="molecule type" value="Genomic_DNA"/>
</dbReference>
<organism evidence="12 13">
    <name type="scientific">Malus domestica</name>
    <name type="common">Apple</name>
    <name type="synonym">Pyrus malus</name>
    <dbReference type="NCBI Taxonomy" id="3750"/>
    <lineage>
        <taxon>Eukaryota</taxon>
        <taxon>Viridiplantae</taxon>
        <taxon>Streptophyta</taxon>
        <taxon>Embryophyta</taxon>
        <taxon>Tracheophyta</taxon>
        <taxon>Spermatophyta</taxon>
        <taxon>Magnoliopsida</taxon>
        <taxon>eudicotyledons</taxon>
        <taxon>Gunneridae</taxon>
        <taxon>Pentapetalae</taxon>
        <taxon>rosids</taxon>
        <taxon>fabids</taxon>
        <taxon>Rosales</taxon>
        <taxon>Rosaceae</taxon>
        <taxon>Amygdaloideae</taxon>
        <taxon>Maleae</taxon>
        <taxon>Malus</taxon>
    </lineage>
</organism>
<evidence type="ECO:0000256" key="4">
    <source>
        <dbReference type="ARBA" id="ARBA00007786"/>
    </source>
</evidence>
<comment type="subcellular location">
    <subcellularLocation>
        <location evidence="1">Secreted</location>
        <location evidence="1">Cell wall</location>
    </subcellularLocation>
</comment>
<keyword evidence="7" id="KW-0964">Secreted</keyword>
<dbReference type="InterPro" id="IPR035513">
    <property type="entry name" value="Invertase/methylesterase_inhib"/>
</dbReference>
<dbReference type="FunFam" id="2.160.20.10:FF:000029">
    <property type="entry name" value="Pectinesterase 4"/>
    <property type="match status" value="1"/>
</dbReference>
<dbReference type="STRING" id="3750.A0A498HGT9"/>
<comment type="pathway">
    <text evidence="2">Glycan metabolism; pectin degradation; 2-dehydro-3-deoxy-D-gluconate from pectin: step 1/5.</text>
</comment>
<dbReference type="SUPFAM" id="SSF101148">
    <property type="entry name" value="Plant invertase/pectin methylesterase inhibitor"/>
    <property type="match status" value="1"/>
</dbReference>
<evidence type="ECO:0000256" key="8">
    <source>
        <dbReference type="ARBA" id="ARBA00022801"/>
    </source>
</evidence>
<evidence type="ECO:0000256" key="9">
    <source>
        <dbReference type="ARBA" id="ARBA00023085"/>
    </source>
</evidence>
<evidence type="ECO:0000256" key="2">
    <source>
        <dbReference type="ARBA" id="ARBA00005184"/>
    </source>
</evidence>